<dbReference type="InterPro" id="IPR014757">
    <property type="entry name" value="Tscrpt_reg_IclR_C"/>
</dbReference>
<name>A0A384L8D2_HALVD</name>
<organism evidence="6 7">
    <name type="scientific">Haloferax volcanii (strain ATCC 29605 / DSM 3757 / JCM 8879 / NBRC 14742 / NCIMB 2012 / VKM B-1768 / DS2)</name>
    <name type="common">Halobacterium volcanii</name>
    <dbReference type="NCBI Taxonomy" id="309800"/>
    <lineage>
        <taxon>Archaea</taxon>
        <taxon>Methanobacteriati</taxon>
        <taxon>Methanobacteriota</taxon>
        <taxon>Stenosarchaea group</taxon>
        <taxon>Halobacteria</taxon>
        <taxon>Halobacteriales</taxon>
        <taxon>Haloferacaceae</taxon>
        <taxon>Haloferax</taxon>
    </lineage>
</organism>
<protein>
    <submittedName>
        <fullName evidence="6">ArcR family transcription regulator</fullName>
    </submittedName>
</protein>
<dbReference type="Gene3D" id="1.10.10.10">
    <property type="entry name" value="Winged helix-like DNA-binding domain superfamily/Winged helix DNA-binding domain"/>
    <property type="match status" value="1"/>
</dbReference>
<dbReference type="InterPro" id="IPR029016">
    <property type="entry name" value="GAF-like_dom_sf"/>
</dbReference>
<gene>
    <name evidence="6" type="ORF">C498_10816</name>
</gene>
<dbReference type="OrthoDB" id="14763at2157"/>
<reference evidence="7" key="1">
    <citation type="submission" date="2012-11" db="EMBL/GenBank/DDBJ databases">
        <authorList>
            <person name="Becker E.A."/>
            <person name="Seitzer P."/>
            <person name="Tritt A."/>
            <person name="Larsen D."/>
            <person name="Yao A."/>
            <person name="Wu D."/>
            <person name="Darling A."/>
            <person name="Eisen J.A."/>
            <person name="Facciotti M.T."/>
        </authorList>
    </citation>
    <scope>NUCLEOTIDE SEQUENCE [LARGE SCALE GENOMIC DNA]</scope>
    <source>
        <strain evidence="7">ATCC 29605 / DSM 3757 / JCM 8879 / NBRC 14742 / NCIMB 2012 / VKM B-1768 / DS2</strain>
    </source>
</reference>
<dbReference type="InterPro" id="IPR036390">
    <property type="entry name" value="WH_DNA-bd_sf"/>
</dbReference>
<dbReference type="EMBL" id="AOHU01000084">
    <property type="protein sequence ID" value="ELY28903.1"/>
    <property type="molecule type" value="Genomic_DNA"/>
</dbReference>
<sequence>MKSVLRAFEVIRTLWEVRSAGPSEVAAHLGLSKSTAHVYLRSLQETGYVVNEDGTYRLSYQFLTMGSRLKYRSRIFQVSKGEMRSLADATDELVTLFAEECAETVLLHQEQGDQALELGTYPGMKLPIYSHAAGKVFLAFLSESRTREIRENLLLEQQTEATITDPVTLQTEVDRVREDGFAFDWDQQVQGMGAIAVPVVVADTLCAVLAIACPTGRLQDEAYRTELLQKLRETVDSIAIKYQYGT</sequence>
<dbReference type="Proteomes" id="UP000011532">
    <property type="component" value="Unassembled WGS sequence"/>
</dbReference>
<dbReference type="AlphaFoldDB" id="A0A384L8D2"/>
<dbReference type="InterPro" id="IPR050707">
    <property type="entry name" value="HTH_MetabolicPath_Reg"/>
</dbReference>
<evidence type="ECO:0000256" key="3">
    <source>
        <dbReference type="ARBA" id="ARBA00023163"/>
    </source>
</evidence>
<reference evidence="6 7" key="2">
    <citation type="journal article" date="2014" name="PLoS Genet.">
        <title>Phylogenetically driven sequencing of extremely halophilic archaea reveals strategies for static and dynamic osmo-response.</title>
        <authorList>
            <person name="Becker E.A."/>
            <person name="Seitzer P.M."/>
            <person name="Tritt A."/>
            <person name="Larsen D."/>
            <person name="Krusor M."/>
            <person name="Yao A.I."/>
            <person name="Wu D."/>
            <person name="Madern D."/>
            <person name="Eisen J.A."/>
            <person name="Darling A.E."/>
            <person name="Facciotti M.T."/>
        </authorList>
    </citation>
    <scope>NUCLEOTIDE SEQUENCE [LARGE SCALE GENOMIC DNA]</scope>
    <source>
        <strain evidence="7">ATCC 29605 / DSM 3757 / JCM 8879 / NBRC 14742 / NCIMB 2012 / VKM B-1768 / DS2</strain>
    </source>
</reference>
<dbReference type="SMART" id="SM00346">
    <property type="entry name" value="HTH_ICLR"/>
    <property type="match status" value="1"/>
</dbReference>
<keyword evidence="2" id="KW-0238">DNA-binding</keyword>
<feature type="domain" description="HTH iclR-type" evidence="4">
    <location>
        <begin position="1"/>
        <end position="60"/>
    </location>
</feature>
<dbReference type="GO" id="GO:0045892">
    <property type="term" value="P:negative regulation of DNA-templated transcription"/>
    <property type="evidence" value="ECO:0007669"/>
    <property type="project" value="TreeGrafter"/>
</dbReference>
<dbReference type="GeneID" id="8923326"/>
<evidence type="ECO:0000259" key="4">
    <source>
        <dbReference type="PROSITE" id="PS51077"/>
    </source>
</evidence>
<comment type="caution">
    <text evidence="6">The sequence shown here is derived from an EMBL/GenBank/DDBJ whole genome shotgun (WGS) entry which is preliminary data.</text>
</comment>
<keyword evidence="3" id="KW-0804">Transcription</keyword>
<dbReference type="InterPro" id="IPR036388">
    <property type="entry name" value="WH-like_DNA-bd_sf"/>
</dbReference>
<dbReference type="InterPro" id="IPR005471">
    <property type="entry name" value="Tscrpt_reg_IclR_N"/>
</dbReference>
<dbReference type="PANTHER" id="PTHR30136:SF35">
    <property type="entry name" value="HTH-TYPE TRANSCRIPTIONAL REGULATOR RV1719"/>
    <property type="match status" value="1"/>
</dbReference>
<evidence type="ECO:0000313" key="6">
    <source>
        <dbReference type="EMBL" id="ELY28903.1"/>
    </source>
</evidence>
<dbReference type="Gene3D" id="3.30.450.40">
    <property type="match status" value="1"/>
</dbReference>
<dbReference type="PROSITE" id="PS51077">
    <property type="entry name" value="HTH_ICLR"/>
    <property type="match status" value="1"/>
</dbReference>
<evidence type="ECO:0000256" key="1">
    <source>
        <dbReference type="ARBA" id="ARBA00023015"/>
    </source>
</evidence>
<accession>A0A384L8D2</accession>
<dbReference type="RefSeq" id="WP_004043348.1">
    <property type="nucleotide sequence ID" value="NC_013966.1"/>
</dbReference>
<dbReference type="Pfam" id="PF01614">
    <property type="entry name" value="IclR_C"/>
    <property type="match status" value="1"/>
</dbReference>
<dbReference type="SUPFAM" id="SSF46785">
    <property type="entry name" value="Winged helix' DNA-binding domain"/>
    <property type="match status" value="1"/>
</dbReference>
<dbReference type="SUPFAM" id="SSF55781">
    <property type="entry name" value="GAF domain-like"/>
    <property type="match status" value="1"/>
</dbReference>
<evidence type="ECO:0000313" key="7">
    <source>
        <dbReference type="Proteomes" id="UP000011532"/>
    </source>
</evidence>
<proteinExistence type="predicted"/>
<dbReference type="PANTHER" id="PTHR30136">
    <property type="entry name" value="HELIX-TURN-HELIX TRANSCRIPTIONAL REGULATOR, ICLR FAMILY"/>
    <property type="match status" value="1"/>
</dbReference>
<keyword evidence="1" id="KW-0805">Transcription regulation</keyword>
<dbReference type="GO" id="GO:0003700">
    <property type="term" value="F:DNA-binding transcription factor activity"/>
    <property type="evidence" value="ECO:0007669"/>
    <property type="project" value="TreeGrafter"/>
</dbReference>
<evidence type="ECO:0000259" key="5">
    <source>
        <dbReference type="PROSITE" id="PS51078"/>
    </source>
</evidence>
<dbReference type="Pfam" id="PF09339">
    <property type="entry name" value="HTH_IclR"/>
    <property type="match status" value="1"/>
</dbReference>
<dbReference type="GO" id="GO:0003677">
    <property type="term" value="F:DNA binding"/>
    <property type="evidence" value="ECO:0007669"/>
    <property type="project" value="UniProtKB-KW"/>
</dbReference>
<feature type="domain" description="IclR-ED" evidence="5">
    <location>
        <begin position="61"/>
        <end position="244"/>
    </location>
</feature>
<evidence type="ECO:0000256" key="2">
    <source>
        <dbReference type="ARBA" id="ARBA00023125"/>
    </source>
</evidence>
<dbReference type="PROSITE" id="PS51078">
    <property type="entry name" value="ICLR_ED"/>
    <property type="match status" value="1"/>
</dbReference>